<name>A0ABQ8EH78_BRANA</name>
<reference evidence="1 2" key="1">
    <citation type="submission" date="2021-05" db="EMBL/GenBank/DDBJ databases">
        <title>Genome Assembly of Synthetic Allotetraploid Brassica napus Reveals Homoeologous Exchanges between Subgenomes.</title>
        <authorList>
            <person name="Davis J.T."/>
        </authorList>
    </citation>
    <scope>NUCLEOTIDE SEQUENCE [LARGE SCALE GENOMIC DNA]</scope>
    <source>
        <strain evidence="2">cv. Da-Ae</strain>
        <tissue evidence="1">Seedling</tissue>
    </source>
</reference>
<proteinExistence type="predicted"/>
<sequence length="96" mass="10567">MTHQLTLANPSAVPVCVPKKIVTFFLPSSTSSSRGLITNGLSVVSTRLELFPEEPPDLLQTSMTMQPMRTAMEVVTIMARWRFSVRIELNSAATDS</sequence>
<evidence type="ECO:0000313" key="2">
    <source>
        <dbReference type="Proteomes" id="UP000824890"/>
    </source>
</evidence>
<organism evidence="1 2">
    <name type="scientific">Brassica napus</name>
    <name type="common">Rape</name>
    <dbReference type="NCBI Taxonomy" id="3708"/>
    <lineage>
        <taxon>Eukaryota</taxon>
        <taxon>Viridiplantae</taxon>
        <taxon>Streptophyta</taxon>
        <taxon>Embryophyta</taxon>
        <taxon>Tracheophyta</taxon>
        <taxon>Spermatophyta</taxon>
        <taxon>Magnoliopsida</taxon>
        <taxon>eudicotyledons</taxon>
        <taxon>Gunneridae</taxon>
        <taxon>Pentapetalae</taxon>
        <taxon>rosids</taxon>
        <taxon>malvids</taxon>
        <taxon>Brassicales</taxon>
        <taxon>Brassicaceae</taxon>
        <taxon>Brassiceae</taxon>
        <taxon>Brassica</taxon>
    </lineage>
</organism>
<dbReference type="EMBL" id="JAGKQM010000001">
    <property type="protein sequence ID" value="KAH0941042.1"/>
    <property type="molecule type" value="Genomic_DNA"/>
</dbReference>
<gene>
    <name evidence="1" type="ORF">HID58_000679</name>
</gene>
<keyword evidence="2" id="KW-1185">Reference proteome</keyword>
<comment type="caution">
    <text evidence="1">The sequence shown here is derived from an EMBL/GenBank/DDBJ whole genome shotgun (WGS) entry which is preliminary data.</text>
</comment>
<accession>A0ABQ8EH78</accession>
<dbReference type="Proteomes" id="UP000824890">
    <property type="component" value="Unassembled WGS sequence"/>
</dbReference>
<evidence type="ECO:0000313" key="1">
    <source>
        <dbReference type="EMBL" id="KAH0941042.1"/>
    </source>
</evidence>
<protein>
    <submittedName>
        <fullName evidence="1">Uncharacterized protein</fullName>
    </submittedName>
</protein>